<dbReference type="Gramene" id="AET1Gv20713100.10">
    <property type="protein sequence ID" value="AET1Gv20713100.10"/>
    <property type="gene ID" value="AET1Gv20713100"/>
</dbReference>
<accession>A0A452ZCJ1</accession>
<reference evidence="2" key="2">
    <citation type="journal article" date="2017" name="Nat. Plants">
        <title>The Aegilops tauschii genome reveals multiple impacts of transposons.</title>
        <authorList>
            <person name="Zhao G."/>
            <person name="Zou C."/>
            <person name="Li K."/>
            <person name="Wang K."/>
            <person name="Li T."/>
            <person name="Gao L."/>
            <person name="Zhang X."/>
            <person name="Wang H."/>
            <person name="Yang Z."/>
            <person name="Liu X."/>
            <person name="Jiang W."/>
            <person name="Mao L."/>
            <person name="Kong X."/>
            <person name="Jiao Y."/>
            <person name="Jia J."/>
        </authorList>
    </citation>
    <scope>NUCLEOTIDE SEQUENCE [LARGE SCALE GENOMIC DNA]</scope>
    <source>
        <strain evidence="2">cv. AL8/78</strain>
    </source>
</reference>
<protein>
    <submittedName>
        <fullName evidence="1">Uncharacterized protein</fullName>
    </submittedName>
</protein>
<dbReference type="AlphaFoldDB" id="A0A452ZCJ1"/>
<name>A0A452ZCJ1_AEGTS</name>
<proteinExistence type="predicted"/>
<evidence type="ECO:0000313" key="1">
    <source>
        <dbReference type="EnsemblPlants" id="AET1Gv20713100.10"/>
    </source>
</evidence>
<evidence type="ECO:0000313" key="2">
    <source>
        <dbReference type="Proteomes" id="UP000015105"/>
    </source>
</evidence>
<dbReference type="Proteomes" id="UP000015105">
    <property type="component" value="Chromosome 1D"/>
</dbReference>
<reference evidence="2" key="1">
    <citation type="journal article" date="2014" name="Science">
        <title>Ancient hybridizations among the ancestral genomes of bread wheat.</title>
        <authorList>
            <consortium name="International Wheat Genome Sequencing Consortium,"/>
            <person name="Marcussen T."/>
            <person name="Sandve S.R."/>
            <person name="Heier L."/>
            <person name="Spannagl M."/>
            <person name="Pfeifer M."/>
            <person name="Jakobsen K.S."/>
            <person name="Wulff B.B."/>
            <person name="Steuernagel B."/>
            <person name="Mayer K.F."/>
            <person name="Olsen O.A."/>
        </authorList>
    </citation>
    <scope>NUCLEOTIDE SEQUENCE [LARGE SCALE GENOMIC DNA]</scope>
    <source>
        <strain evidence="2">cv. AL8/78</strain>
    </source>
</reference>
<reference evidence="1" key="3">
    <citation type="journal article" date="2017" name="Nature">
        <title>Genome sequence of the progenitor of the wheat D genome Aegilops tauschii.</title>
        <authorList>
            <person name="Luo M.C."/>
            <person name="Gu Y.Q."/>
            <person name="Puiu D."/>
            <person name="Wang H."/>
            <person name="Twardziok S.O."/>
            <person name="Deal K.R."/>
            <person name="Huo N."/>
            <person name="Zhu T."/>
            <person name="Wang L."/>
            <person name="Wang Y."/>
            <person name="McGuire P.E."/>
            <person name="Liu S."/>
            <person name="Long H."/>
            <person name="Ramasamy R.K."/>
            <person name="Rodriguez J.C."/>
            <person name="Van S.L."/>
            <person name="Yuan L."/>
            <person name="Wang Z."/>
            <person name="Xia Z."/>
            <person name="Xiao L."/>
            <person name="Anderson O.D."/>
            <person name="Ouyang S."/>
            <person name="Liang Y."/>
            <person name="Zimin A.V."/>
            <person name="Pertea G."/>
            <person name="Qi P."/>
            <person name="Bennetzen J.L."/>
            <person name="Dai X."/>
            <person name="Dawson M.W."/>
            <person name="Muller H.G."/>
            <person name="Kugler K."/>
            <person name="Rivarola-Duarte L."/>
            <person name="Spannagl M."/>
            <person name="Mayer K.F.X."/>
            <person name="Lu F.H."/>
            <person name="Bevan M.W."/>
            <person name="Leroy P."/>
            <person name="Li P."/>
            <person name="You F.M."/>
            <person name="Sun Q."/>
            <person name="Liu Z."/>
            <person name="Lyons E."/>
            <person name="Wicker T."/>
            <person name="Salzberg S.L."/>
            <person name="Devos K.M."/>
            <person name="Dvorak J."/>
        </authorList>
    </citation>
    <scope>NUCLEOTIDE SEQUENCE [LARGE SCALE GENOMIC DNA]</scope>
    <source>
        <strain evidence="1">cv. AL8/78</strain>
    </source>
</reference>
<organism evidence="1 2">
    <name type="scientific">Aegilops tauschii subsp. strangulata</name>
    <name type="common">Goatgrass</name>
    <dbReference type="NCBI Taxonomy" id="200361"/>
    <lineage>
        <taxon>Eukaryota</taxon>
        <taxon>Viridiplantae</taxon>
        <taxon>Streptophyta</taxon>
        <taxon>Embryophyta</taxon>
        <taxon>Tracheophyta</taxon>
        <taxon>Spermatophyta</taxon>
        <taxon>Magnoliopsida</taxon>
        <taxon>Liliopsida</taxon>
        <taxon>Poales</taxon>
        <taxon>Poaceae</taxon>
        <taxon>BOP clade</taxon>
        <taxon>Pooideae</taxon>
        <taxon>Triticodae</taxon>
        <taxon>Triticeae</taxon>
        <taxon>Triticinae</taxon>
        <taxon>Aegilops</taxon>
    </lineage>
</organism>
<dbReference type="EnsemblPlants" id="AET1Gv20713100.10">
    <property type="protein sequence ID" value="AET1Gv20713100.10"/>
    <property type="gene ID" value="AET1Gv20713100"/>
</dbReference>
<reference evidence="1" key="4">
    <citation type="submission" date="2019-03" db="UniProtKB">
        <authorList>
            <consortium name="EnsemblPlants"/>
        </authorList>
    </citation>
    <scope>IDENTIFICATION</scope>
</reference>
<sequence length="62" mass="6864">TLCPPSSAPWSASRASSPNVIESLSPHRNLVLCRSVDVIHDVNLVLVLIKLVRNYRKVPVVF</sequence>
<keyword evidence="2" id="KW-1185">Reference proteome</keyword>
<reference evidence="1" key="5">
    <citation type="journal article" date="2021" name="G3 (Bethesda)">
        <title>Aegilops tauschii genome assembly Aet v5.0 features greater sequence contiguity and improved annotation.</title>
        <authorList>
            <person name="Wang L."/>
            <person name="Zhu T."/>
            <person name="Rodriguez J.C."/>
            <person name="Deal K.R."/>
            <person name="Dubcovsky J."/>
            <person name="McGuire P.E."/>
            <person name="Lux T."/>
            <person name="Spannagl M."/>
            <person name="Mayer K.F.X."/>
            <person name="Baldrich P."/>
            <person name="Meyers B.C."/>
            <person name="Huo N."/>
            <person name="Gu Y.Q."/>
            <person name="Zhou H."/>
            <person name="Devos K.M."/>
            <person name="Bennetzen J.L."/>
            <person name="Unver T."/>
            <person name="Budak H."/>
            <person name="Gulick P.J."/>
            <person name="Galiba G."/>
            <person name="Kalapos B."/>
            <person name="Nelson D.R."/>
            <person name="Li P."/>
            <person name="You F.M."/>
            <person name="Luo M.C."/>
            <person name="Dvorak J."/>
        </authorList>
    </citation>
    <scope>NUCLEOTIDE SEQUENCE [LARGE SCALE GENOMIC DNA]</scope>
    <source>
        <strain evidence="1">cv. AL8/78</strain>
    </source>
</reference>